<feature type="compositionally biased region" description="Polar residues" evidence="7">
    <location>
        <begin position="261"/>
        <end position="271"/>
    </location>
</feature>
<feature type="compositionally biased region" description="Low complexity" evidence="7">
    <location>
        <begin position="1866"/>
        <end position="1879"/>
    </location>
</feature>
<feature type="region of interest" description="Disordered" evidence="7">
    <location>
        <begin position="1695"/>
        <end position="1755"/>
    </location>
</feature>
<dbReference type="PANTHER" id="PTHR44981">
    <property type="entry name" value="PERICENTRIN-LIKE PROTEIN, ISOFORM F"/>
    <property type="match status" value="1"/>
</dbReference>
<feature type="compositionally biased region" description="Low complexity" evidence="7">
    <location>
        <begin position="2096"/>
        <end position="2112"/>
    </location>
</feature>
<feature type="domain" description="Pericentrin/AKAP-450 centrosomal targeting" evidence="8">
    <location>
        <begin position="2740"/>
        <end position="2818"/>
    </location>
</feature>
<feature type="region of interest" description="Disordered" evidence="7">
    <location>
        <begin position="1044"/>
        <end position="1088"/>
    </location>
</feature>
<feature type="region of interest" description="Disordered" evidence="7">
    <location>
        <begin position="1"/>
        <end position="114"/>
    </location>
</feature>
<feature type="coiled-coil region" evidence="6">
    <location>
        <begin position="1139"/>
        <end position="1300"/>
    </location>
</feature>
<dbReference type="InterPro" id="IPR028745">
    <property type="entry name" value="AKAP9/Pericentrin"/>
</dbReference>
<dbReference type="Ensembl" id="ENSSSCT00035037235.1">
    <property type="protein sequence ID" value="ENSSSCP00035014844.1"/>
    <property type="gene ID" value="ENSSSCG00035028106.1"/>
</dbReference>
<name>A0A8D0ZH44_PIG</name>
<dbReference type="GO" id="GO:0007165">
    <property type="term" value="P:signal transduction"/>
    <property type="evidence" value="ECO:0007669"/>
    <property type="project" value="InterPro"/>
</dbReference>
<feature type="coiled-coil region" evidence="6">
    <location>
        <begin position="938"/>
        <end position="986"/>
    </location>
</feature>
<proteinExistence type="predicted"/>
<feature type="coiled-coil region" evidence="6">
    <location>
        <begin position="301"/>
        <end position="413"/>
    </location>
</feature>
<sequence>MEDEQEQRRRKVEAGRAKLAHFRQRKTKGDCAHSKKKTAKRKGPAVDAPVQEESAVAAADGGLVGGPDVCSDTPDGGGAAQLGDAPGERPEDPARPPQQLDGARQEQPGLVTKPVPPLELEALRLSLSHAHAAQLERTQAALQREKEAALSELRAALLGRLAQERALLQSGAQRELELVREQHGRETAELKEKLRSEMEKNVQMIETLKQDWESERDVCLENLRRELLEKHQLELENLQNQFQKELAEQRAELEKIFQAPSQAECSPQTPEAQHEAAPRQPHADLPPERCLCLGDVELKFKEKEKENQLELENLRASYEELQARSQEEIRRLGAQLESARSSRQELSELHEQLLARTSHLEELEHLKRDFELQQQQERTKHESELEELRVYFEEKLREAERGHQEDLALLEQRLQEGKEGFRPQPVETSASLDGTPEPERGDRPDGSRPGLEQQEDVRLSLPLEENHRCQLAVWQSSQEVQLEAGLVGTQVLEGERHAGLSGEPGSELAQATLLCAQSAASDVGTEVADGVSGLETECKAQPLLVSTEFKEEIDVLKAENRNLREKLQHETRLREDLEKVKRDLLEGHQEELRHTEQKIELLKRDLGDREAAWQVTCEELGRAAEERLSRRLLELREQAESEKRSLTNRFELREAEMRQLQDRQAAQILDLEGSLVEQQGRLRQLELGLAGDESLRCSQCGRELGSPGPADQDRELATLHLQEPSALQPKPAQSRLLGECRAVTARLAAEQDAVLREAQETQARQLQLLQEQHQQQVLSVTAELEARHQAQMQELKASLEREQWALSEARAAELQAEHAAAVGALETSHASHLDSLAARHLSEVQALQGRHRRALQLLRAELEEQLREDASPREVLTRVFKKLKLERDEEPPCTGDGPELPGACQGEFESEEKAAFHEKEVIHKLEHEQAQSLYQKEKESLSLQLQEKNDQILQLKDQILSLRHEVEARHSELERLQQRRERENQEGAHLVAMLRADVSLSLGERRALQDALRRLLGLFGETLKAAVALKSRISEHVGLCLEDESPLDGQPGAPTPPAAPALDETWPWPDAAPPELDGTSPDGAEASSVAEISSHICESFFMSPESTLECEQPVRRVFQSLGLAVDGLLEMVLDSSRQLEEARQIHSRFEEEFSCKKEEMAQVVGKQQELLERLDAEHEAKARLELQLHKAEGIIEGFKEEKASLQEALGQKEASEQGLVVELEGLRQQLQRAARQQAELQEANSALWSQKEALAAAAGEREAALRRDVESLTQEQAEARKQAEKDRSVLLSQMRALEADLEEQLSRQQACAQQAAELCALRQQLEALDQHLRRQRQFMDEQAVEREHEREDFQQEIQRLEEQLRQAARPWPRGPRDSDVELLEEKLREKSDGLNELIVKKELADRQVLTQEEEIKRLEEANASSRRELAQLQGELERLRKALRDLEQAAHTRSPEIEELRSVIETLRQNQERLQRERAEETEQLHEVIEKLQRELSLAEPAGHEVSDGGAGNLRSELLGLGAEGAEARAALEGELHAALEAKEALSRQLAEQERGHGRALAALQQRLRAAEEAAARQLRELQPSAALLEAEVQGLASQIRAFEAALAAKGEELAAREAEVAALTAQRSAHASELEALLSAVARFRRALERQPLAPAAEPPELQRLRAQCVRLGRQLQALTQCFLRCQKELDEQPAQGAGLPPCGAGSSQGQGPWAEEASCAEEPGQDVGSRQLAKAPHGQASGPQSPGEAAKAQAVLNRAGPRGQDSVLSALTACQRQLESELLLARKDTRWCAEDGDQVSETVKDKEKLLEDCHLRKADLITQVKQLQEKLNHLVCSMSFQKVEMEDFKFQQTLASLHVLENSLSGSSSSSEEANGSPPVSVCNDNGTTWDLTDVTGNQDALIKNKMPDDPMAEPVALQDGSGSLQESLHGCSHDLANTEGPEPVKNMLRTMDLSSWSSPEVARKDSTLEPLPSLPLTPCSDALSQRSLDTSLWDGPSTWLLQADQSGLLCYPDESAAGMAPRRAASPLAADRAPSADRPAQRVAVEKDVEDFIITSLESQPEARSSPPGPAGKNEGKSDGSGFGETLDLGSESLSAPTAGPAAPSAPGGCRQPPGTMKEKGVHPKRVKALLQMVCDESHHILALSECHGPSSILSRGEPRGPLEAASTPVPRKGEKEPSDVALDWRREFLQVVQEAFEKEREVLKARLRGSDPGGYSSVLERLERVVQGQGDLQERSLEHLRLSDRSSLLSEIQALRAQLRLTHLQNQEKLQQLCAALTSAEARGSQQEHQLRRQVELLAYKVEQEKRIASDLQRTLSEEQEKASAAQKLLAVERGSVSALRAELCECRADNERLLRSLNDVQKEVLQLRSVLDSKEEALQAALQQLESQRGKERALQGRLEEERLQHLQREGQSAKTVEELRASLEKQQAQSNQLCVALKHEQTAKDNLRKELQIEASRCEALLAQERSHLSELQRSLEAEQGRSRELAEALHHERRLTERLSRRTQEKQVHEALLQKLKGQEARVLELEAALQTALQRALEAEARPCREEVKREQERELALQHQRDEHKIRQLRARELRARELQAREAARPCPEPEPEPESLQEQQQGLETARQQLLCAAGLLTSFINQTVDRTLSDWTSSNEKAVASLLHTLETLKSDLGSSGSCHRKTAAALQARLVDVLLSDNESLRRALSTVTREKAELCRALSQLERSPRASRALQESCTRRMEKLYLHYLRAESFRKALIYQKKYLLLLIGGFQDSEQETLSMIAHLGVFPSQADKKAPASRPLARFRTAVRVVVAVLRLRFLVKKWQQVDGRGALAPGRAPRPAVAVPRRQRSPPDALESPPTRDVSSSHARDPVRKASLCRRDRSSPAPNPRSERSLSASQDPERSLTEYIHHLEMIQQRLGAAPPDSTSKKSCQKIKQ</sequence>
<feature type="compositionally biased region" description="Basic and acidic residues" evidence="7">
    <location>
        <begin position="437"/>
        <end position="446"/>
    </location>
</feature>
<dbReference type="GO" id="GO:0005813">
    <property type="term" value="C:centrosome"/>
    <property type="evidence" value="ECO:0007669"/>
    <property type="project" value="UniProtKB-SubCell"/>
</dbReference>
<dbReference type="PANTHER" id="PTHR44981:SF3">
    <property type="entry name" value="PERICENTRIN"/>
    <property type="match status" value="1"/>
</dbReference>
<feature type="region of interest" description="Disordered" evidence="7">
    <location>
        <begin position="418"/>
        <end position="454"/>
    </location>
</feature>
<dbReference type="GO" id="GO:0060090">
    <property type="term" value="F:molecular adaptor activity"/>
    <property type="evidence" value="ECO:0007669"/>
    <property type="project" value="InterPro"/>
</dbReference>
<protein>
    <recommendedName>
        <fullName evidence="8">Pericentrin/AKAP-450 centrosomal targeting domain-containing protein</fullName>
    </recommendedName>
</protein>
<evidence type="ECO:0000256" key="6">
    <source>
        <dbReference type="SAM" id="Coils"/>
    </source>
</evidence>
<feature type="region of interest" description="Disordered" evidence="7">
    <location>
        <begin position="2589"/>
        <end position="2613"/>
    </location>
</feature>
<evidence type="ECO:0000313" key="9">
    <source>
        <dbReference type="Ensembl" id="ENSSSCP00035014844.1"/>
    </source>
</evidence>
<accession>A0A8D0ZH44</accession>
<evidence type="ECO:0000313" key="10">
    <source>
        <dbReference type="Proteomes" id="UP000694720"/>
    </source>
</evidence>
<feature type="coiled-coil region" evidence="6">
    <location>
        <begin position="756"/>
        <end position="812"/>
    </location>
</feature>
<keyword evidence="5" id="KW-0206">Cytoskeleton</keyword>
<evidence type="ECO:0000256" key="4">
    <source>
        <dbReference type="ARBA" id="ARBA00023054"/>
    </source>
</evidence>
<feature type="coiled-coil region" evidence="6">
    <location>
        <begin position="1529"/>
        <end position="1606"/>
    </location>
</feature>
<feature type="coiled-coil region" evidence="6">
    <location>
        <begin position="2306"/>
        <end position="2407"/>
    </location>
</feature>
<feature type="region of interest" description="Disordered" evidence="7">
    <location>
        <begin position="2825"/>
        <end position="2932"/>
    </location>
</feature>
<feature type="compositionally biased region" description="Low complexity" evidence="7">
    <location>
        <begin position="55"/>
        <end position="69"/>
    </location>
</feature>
<evidence type="ECO:0000256" key="7">
    <source>
        <dbReference type="SAM" id="MobiDB-lite"/>
    </source>
</evidence>
<feature type="coiled-coil region" evidence="6">
    <location>
        <begin position="2450"/>
        <end position="2550"/>
    </location>
</feature>
<dbReference type="Proteomes" id="UP000694720">
    <property type="component" value="Unplaced"/>
</dbReference>
<keyword evidence="2" id="KW-0963">Cytoplasm</keyword>
<feature type="coiled-coil region" evidence="6">
    <location>
        <begin position="180"/>
        <end position="259"/>
    </location>
</feature>
<keyword evidence="4 6" id="KW-0175">Coiled coil</keyword>
<feature type="compositionally biased region" description="Basic and acidic residues" evidence="7">
    <location>
        <begin position="2862"/>
        <end position="2878"/>
    </location>
</feature>
<feature type="compositionally biased region" description="Low complexity" evidence="7">
    <location>
        <begin position="2825"/>
        <end position="2840"/>
    </location>
</feature>
<feature type="region of interest" description="Disordered" evidence="7">
    <location>
        <begin position="2025"/>
        <end position="2126"/>
    </location>
</feature>
<feature type="coiled-coil region" evidence="6">
    <location>
        <begin position="546"/>
        <end position="663"/>
    </location>
</feature>
<evidence type="ECO:0000259" key="8">
    <source>
        <dbReference type="Pfam" id="PF10495"/>
    </source>
</evidence>
<feature type="region of interest" description="Disordered" evidence="7">
    <location>
        <begin position="261"/>
        <end position="288"/>
    </location>
</feature>
<feature type="compositionally biased region" description="Basic residues" evidence="7">
    <location>
        <begin position="34"/>
        <end position="43"/>
    </location>
</feature>
<feature type="region of interest" description="Disordered" evidence="7">
    <location>
        <begin position="2156"/>
        <end position="2181"/>
    </location>
</feature>
<feature type="compositionally biased region" description="Basic and acidic residues" evidence="7">
    <location>
        <begin position="272"/>
        <end position="287"/>
    </location>
</feature>
<dbReference type="Pfam" id="PF10495">
    <property type="entry name" value="PACT_coil_coil"/>
    <property type="match status" value="1"/>
</dbReference>
<feature type="compositionally biased region" description="Low complexity" evidence="7">
    <location>
        <begin position="2025"/>
        <end position="2041"/>
    </location>
</feature>
<dbReference type="GO" id="GO:0005737">
    <property type="term" value="C:cytoplasm"/>
    <property type="evidence" value="ECO:0007669"/>
    <property type="project" value="UniProtKB-ARBA"/>
</dbReference>
<evidence type="ECO:0000256" key="3">
    <source>
        <dbReference type="ARBA" id="ARBA00022553"/>
    </source>
</evidence>
<feature type="region of interest" description="Disordered" evidence="7">
    <location>
        <begin position="1866"/>
        <end position="1885"/>
    </location>
</feature>
<evidence type="ECO:0000256" key="1">
    <source>
        <dbReference type="ARBA" id="ARBA00004300"/>
    </source>
</evidence>
<feature type="compositionally biased region" description="Basic and acidic residues" evidence="7">
    <location>
        <begin position="2895"/>
        <end position="2908"/>
    </location>
</feature>
<dbReference type="InterPro" id="IPR019528">
    <property type="entry name" value="PACT_domain"/>
</dbReference>
<keyword evidence="3" id="KW-0597">Phosphoprotein</keyword>
<reference evidence="9" key="1">
    <citation type="submission" date="2025-08" db="UniProtKB">
        <authorList>
            <consortium name="Ensembl"/>
        </authorList>
    </citation>
    <scope>IDENTIFICATION</scope>
</reference>
<evidence type="ECO:0000256" key="5">
    <source>
        <dbReference type="ARBA" id="ARBA00023212"/>
    </source>
</evidence>
<organism evidence="9 10">
    <name type="scientific">Sus scrofa</name>
    <name type="common">Pig</name>
    <dbReference type="NCBI Taxonomy" id="9823"/>
    <lineage>
        <taxon>Eukaryota</taxon>
        <taxon>Metazoa</taxon>
        <taxon>Chordata</taxon>
        <taxon>Craniata</taxon>
        <taxon>Vertebrata</taxon>
        <taxon>Euteleostomi</taxon>
        <taxon>Mammalia</taxon>
        <taxon>Eutheria</taxon>
        <taxon>Laurasiatheria</taxon>
        <taxon>Artiodactyla</taxon>
        <taxon>Suina</taxon>
        <taxon>Suidae</taxon>
        <taxon>Sus</taxon>
    </lineage>
</organism>
<evidence type="ECO:0000256" key="2">
    <source>
        <dbReference type="ARBA" id="ARBA00022490"/>
    </source>
</evidence>
<feature type="coiled-coil region" evidence="6">
    <location>
        <begin position="1343"/>
        <end position="1491"/>
    </location>
</feature>
<comment type="subcellular location">
    <subcellularLocation>
        <location evidence="1">Cytoplasm</location>
        <location evidence="1">Cytoskeleton</location>
        <location evidence="1">Microtubule organizing center</location>
        <location evidence="1">Centrosome</location>
    </subcellularLocation>
</comment>